<dbReference type="Gene3D" id="1.20.5.1930">
    <property type="match status" value="1"/>
</dbReference>
<keyword evidence="8" id="KW-1185">Reference proteome</keyword>
<dbReference type="InterPro" id="IPR000014">
    <property type="entry name" value="PAS"/>
</dbReference>
<dbReference type="InterPro" id="IPR013656">
    <property type="entry name" value="PAS_4"/>
</dbReference>
<dbReference type="GO" id="GO:0046983">
    <property type="term" value="F:protein dimerization activity"/>
    <property type="evidence" value="ECO:0007669"/>
    <property type="project" value="InterPro"/>
</dbReference>
<evidence type="ECO:0000259" key="6">
    <source>
        <dbReference type="PROSITE" id="PS50112"/>
    </source>
</evidence>
<dbReference type="InterPro" id="IPR011712">
    <property type="entry name" value="Sig_transdc_His_kin_sub3_dim/P"/>
</dbReference>
<sequence length="439" mass="48967">MTEPLPPSSSAFSPRTEKEIEMLLLEIEAQKNVLELQNAKLVDAMAEKEHVLQQFNRLFDQAPVGGVILGQDGIIRTVNHIAAHMLGEERSRLVGRPLEQFLSEGSRPVFAEFLRNMMSACKASCELEQPIGGNPSLIRFEGACDTCGDECRVAMIDITGRHIPEEERAPGAGGHRKLRWYELSGKPPPPDREDSREIERSKREEGLVDSLKKQRRLSFHLMSAREEERTAVAREIHEELGQMLAALQLNVSLVTKEYLDHAKLVARTQAMEQLITSSIMTVNRISSELRPVMLDILGLADAIEWQAKEFEKKSGIRCKTTILLAEKKVDRDVSTAVYRIVQEALSNVARHATADHVRVTLVEKVGRVTLSVSDNGRGITEREKNNPQSLGIAGMRERAEAFGGRLRICGSSRQGTTVVARIPLAREGDVDEHQDTCSR</sequence>
<dbReference type="InterPro" id="IPR003594">
    <property type="entry name" value="HATPase_dom"/>
</dbReference>
<dbReference type="PANTHER" id="PTHR24421:SF59">
    <property type="entry name" value="OXYGEN SENSOR HISTIDINE KINASE NREB"/>
    <property type="match status" value="1"/>
</dbReference>
<evidence type="ECO:0000256" key="2">
    <source>
        <dbReference type="ARBA" id="ARBA00022777"/>
    </source>
</evidence>
<dbReference type="Pfam" id="PF07730">
    <property type="entry name" value="HisKA_3"/>
    <property type="match status" value="1"/>
</dbReference>
<dbReference type="InterPro" id="IPR036890">
    <property type="entry name" value="HATPase_C_sf"/>
</dbReference>
<dbReference type="SUPFAM" id="SSF55874">
    <property type="entry name" value="ATPase domain of HSP90 chaperone/DNA topoisomerase II/histidine kinase"/>
    <property type="match status" value="1"/>
</dbReference>
<keyword evidence="1" id="KW-0808">Transferase</keyword>
<dbReference type="PROSITE" id="PS50109">
    <property type="entry name" value="HIS_KIN"/>
    <property type="match status" value="1"/>
</dbReference>
<dbReference type="PROSITE" id="PS50112">
    <property type="entry name" value="PAS"/>
    <property type="match status" value="1"/>
</dbReference>
<dbReference type="Proteomes" id="UP000007073">
    <property type="component" value="Chromosome"/>
</dbReference>
<dbReference type="KEGG" id="gme:Gmet_2159"/>
<dbReference type="GO" id="GO:0016020">
    <property type="term" value="C:membrane"/>
    <property type="evidence" value="ECO:0007669"/>
    <property type="project" value="InterPro"/>
</dbReference>
<dbReference type="Gene3D" id="3.30.450.20">
    <property type="entry name" value="PAS domain"/>
    <property type="match status" value="1"/>
</dbReference>
<dbReference type="InterPro" id="IPR005467">
    <property type="entry name" value="His_kinase_dom"/>
</dbReference>
<keyword evidence="2 7" id="KW-0418">Kinase</keyword>
<dbReference type="CDD" id="cd00130">
    <property type="entry name" value="PAS"/>
    <property type="match status" value="1"/>
</dbReference>
<dbReference type="CDD" id="cd16917">
    <property type="entry name" value="HATPase_UhpB-NarQ-NarX-like"/>
    <property type="match status" value="1"/>
</dbReference>
<reference evidence="7 8" key="1">
    <citation type="submission" date="2005-10" db="EMBL/GenBank/DDBJ databases">
        <title>Complete sequence of Geobacter metallireducens GS-15.</title>
        <authorList>
            <consortium name="US DOE Joint Genome Institute"/>
            <person name="Copeland A."/>
            <person name="Lucas S."/>
            <person name="Lapidus A."/>
            <person name="Barry K."/>
            <person name="Detter J.C."/>
            <person name="Glavina T."/>
            <person name="Hammon N."/>
            <person name="Israni S."/>
            <person name="Pitluck S."/>
            <person name="Di Bartolo G."/>
            <person name="Chain P."/>
            <person name="Schmutz J."/>
            <person name="Larimer F."/>
            <person name="Land M."/>
            <person name="Kyrpides N."/>
            <person name="Ivanova N."/>
            <person name="Richardson P."/>
        </authorList>
    </citation>
    <scope>NUCLEOTIDE SEQUENCE [LARGE SCALE GENOMIC DNA]</scope>
    <source>
        <strain evidence="8">ATCC 53774 / DSM 7210 / GS-15</strain>
    </source>
</reference>
<evidence type="ECO:0000256" key="3">
    <source>
        <dbReference type="ARBA" id="ARBA00023012"/>
    </source>
</evidence>
<feature type="compositionally biased region" description="Basic and acidic residues" evidence="4">
    <location>
        <begin position="189"/>
        <end position="205"/>
    </location>
</feature>
<dbReference type="InterPro" id="IPR050482">
    <property type="entry name" value="Sensor_HK_TwoCompSys"/>
</dbReference>
<dbReference type="SMART" id="SM00091">
    <property type="entry name" value="PAS"/>
    <property type="match status" value="1"/>
</dbReference>
<name>Q39TN6_GEOMG</name>
<dbReference type="NCBIfam" id="TIGR00229">
    <property type="entry name" value="sensory_box"/>
    <property type="match status" value="1"/>
</dbReference>
<reference evidence="7 8" key="2">
    <citation type="journal article" date="2009" name="BMC Microbiol.">
        <title>The genome sequence of Geobacter metallireducens: features of metabolism, physiology and regulation common and dissimilar to Geobacter sulfurreducens.</title>
        <authorList>
            <person name="Aklujkar M."/>
            <person name="Krushkal J."/>
            <person name="DiBartolo G."/>
            <person name="Lapidus A."/>
            <person name="Land M.L."/>
            <person name="Lovley D.R."/>
        </authorList>
    </citation>
    <scope>NUCLEOTIDE SEQUENCE [LARGE SCALE GENOMIC DNA]</scope>
    <source>
        <strain evidence="8">ATCC 53774 / DSM 7210 / GS-15</strain>
    </source>
</reference>
<dbReference type="Gene3D" id="3.30.565.10">
    <property type="entry name" value="Histidine kinase-like ATPase, C-terminal domain"/>
    <property type="match status" value="1"/>
</dbReference>
<dbReference type="PANTHER" id="PTHR24421">
    <property type="entry name" value="NITRATE/NITRITE SENSOR PROTEIN NARX-RELATED"/>
    <property type="match status" value="1"/>
</dbReference>
<evidence type="ECO:0000259" key="5">
    <source>
        <dbReference type="PROSITE" id="PS50109"/>
    </source>
</evidence>
<organism evidence="7 8">
    <name type="scientific">Geobacter metallireducens (strain ATCC 53774 / DSM 7210 / GS-15)</name>
    <dbReference type="NCBI Taxonomy" id="269799"/>
    <lineage>
        <taxon>Bacteria</taxon>
        <taxon>Pseudomonadati</taxon>
        <taxon>Thermodesulfobacteriota</taxon>
        <taxon>Desulfuromonadia</taxon>
        <taxon>Geobacterales</taxon>
        <taxon>Geobacteraceae</taxon>
        <taxon>Geobacter</taxon>
    </lineage>
</organism>
<feature type="domain" description="PAS" evidence="6">
    <location>
        <begin position="51"/>
        <end position="121"/>
    </location>
</feature>
<dbReference type="GO" id="GO:0000155">
    <property type="term" value="F:phosphorelay sensor kinase activity"/>
    <property type="evidence" value="ECO:0007669"/>
    <property type="project" value="InterPro"/>
</dbReference>
<dbReference type="Pfam" id="PF08448">
    <property type="entry name" value="PAS_4"/>
    <property type="match status" value="1"/>
</dbReference>
<gene>
    <name evidence="7" type="ordered locus">Gmet_2159</name>
</gene>
<evidence type="ECO:0000256" key="1">
    <source>
        <dbReference type="ARBA" id="ARBA00022679"/>
    </source>
</evidence>
<protein>
    <submittedName>
        <fullName evidence="7">Sensor histidine kinase, PAS domain-containing</fullName>
    </submittedName>
</protein>
<dbReference type="eggNOG" id="COG3284">
    <property type="taxonomic scope" value="Bacteria"/>
</dbReference>
<dbReference type="STRING" id="269799.Gmet_2159"/>
<dbReference type="SMART" id="SM00387">
    <property type="entry name" value="HATPase_c"/>
    <property type="match status" value="1"/>
</dbReference>
<evidence type="ECO:0000313" key="7">
    <source>
        <dbReference type="EMBL" id="ABB32388.1"/>
    </source>
</evidence>
<dbReference type="HOGENOM" id="CLU_000445_114_0_7"/>
<dbReference type="Pfam" id="PF02518">
    <property type="entry name" value="HATPase_c"/>
    <property type="match status" value="1"/>
</dbReference>
<dbReference type="SUPFAM" id="SSF55785">
    <property type="entry name" value="PYP-like sensor domain (PAS domain)"/>
    <property type="match status" value="1"/>
</dbReference>
<dbReference type="EMBL" id="CP000148">
    <property type="protein sequence ID" value="ABB32388.1"/>
    <property type="molecule type" value="Genomic_DNA"/>
</dbReference>
<accession>Q39TN6</accession>
<dbReference type="AlphaFoldDB" id="Q39TN6"/>
<dbReference type="InterPro" id="IPR035965">
    <property type="entry name" value="PAS-like_dom_sf"/>
</dbReference>
<proteinExistence type="predicted"/>
<keyword evidence="3" id="KW-0902">Two-component regulatory system</keyword>
<feature type="domain" description="Histidine kinase" evidence="5">
    <location>
        <begin position="231"/>
        <end position="426"/>
    </location>
</feature>
<evidence type="ECO:0000313" key="8">
    <source>
        <dbReference type="Proteomes" id="UP000007073"/>
    </source>
</evidence>
<dbReference type="eggNOG" id="COG4585">
    <property type="taxonomic scope" value="Bacteria"/>
</dbReference>
<evidence type="ECO:0000256" key="4">
    <source>
        <dbReference type="SAM" id="MobiDB-lite"/>
    </source>
</evidence>
<feature type="region of interest" description="Disordered" evidence="4">
    <location>
        <begin position="164"/>
        <end position="205"/>
    </location>
</feature>